<sequence length="92" mass="10474">MLIIGKISDRKYICEVTHTEIEKFMNLYYNNMKKFEVGDEVDLGKGYDFSVQTQNAMKKTEDFIAGNKEIIEAILNGISVVGYASQPEEKAE</sequence>
<name>A0A212J1D1_9DELT</name>
<accession>A0A212J1D1</accession>
<gene>
    <name evidence="1" type="ORF">KL86DPRO_10498</name>
</gene>
<dbReference type="EMBL" id="FLUQ01000001">
    <property type="protein sequence ID" value="SBV93230.1"/>
    <property type="molecule type" value="Genomic_DNA"/>
</dbReference>
<proteinExistence type="predicted"/>
<dbReference type="AlphaFoldDB" id="A0A212J1D1"/>
<evidence type="ECO:0000313" key="1">
    <source>
        <dbReference type="EMBL" id="SBV93230.1"/>
    </source>
</evidence>
<protein>
    <submittedName>
        <fullName evidence="1">Uncharacterized protein</fullName>
    </submittedName>
</protein>
<organism evidence="1">
    <name type="scientific">uncultured delta proteobacterium</name>
    <dbReference type="NCBI Taxonomy" id="34034"/>
    <lineage>
        <taxon>Bacteria</taxon>
        <taxon>Deltaproteobacteria</taxon>
        <taxon>environmental samples</taxon>
    </lineage>
</organism>
<reference evidence="1" key="1">
    <citation type="submission" date="2016-04" db="EMBL/GenBank/DDBJ databases">
        <authorList>
            <person name="Evans L.H."/>
            <person name="Alamgir A."/>
            <person name="Owens N."/>
            <person name="Weber N.D."/>
            <person name="Virtaneva K."/>
            <person name="Barbian K."/>
            <person name="Babar A."/>
            <person name="Rosenke K."/>
        </authorList>
    </citation>
    <scope>NUCLEOTIDE SEQUENCE</scope>
    <source>
        <strain evidence="1">86</strain>
    </source>
</reference>